<dbReference type="EMBL" id="VDCQ01000008">
    <property type="protein sequence ID" value="TNJ66818.1"/>
    <property type="molecule type" value="Genomic_DNA"/>
</dbReference>
<protein>
    <submittedName>
        <fullName evidence="2">Copper amine oxidase</fullName>
    </submittedName>
</protein>
<dbReference type="InterPro" id="IPR001119">
    <property type="entry name" value="SLH_dom"/>
</dbReference>
<dbReference type="PANTHER" id="PTHR31157:SF1">
    <property type="entry name" value="SCP DOMAIN-CONTAINING PROTEIN"/>
    <property type="match status" value="1"/>
</dbReference>
<keyword evidence="3" id="KW-1185">Reference proteome</keyword>
<dbReference type="AlphaFoldDB" id="A0A5C4TCM4"/>
<dbReference type="InterPro" id="IPR035940">
    <property type="entry name" value="CAP_sf"/>
</dbReference>
<evidence type="ECO:0000259" key="1">
    <source>
        <dbReference type="PROSITE" id="PS51272"/>
    </source>
</evidence>
<organism evidence="2 3">
    <name type="scientific">Paenibacillus hemerocallicola</name>
    <dbReference type="NCBI Taxonomy" id="1172614"/>
    <lineage>
        <taxon>Bacteria</taxon>
        <taxon>Bacillati</taxon>
        <taxon>Bacillota</taxon>
        <taxon>Bacilli</taxon>
        <taxon>Bacillales</taxon>
        <taxon>Paenibacillaceae</taxon>
        <taxon>Paenibacillus</taxon>
    </lineage>
</organism>
<dbReference type="Pfam" id="PF00188">
    <property type="entry name" value="CAP"/>
    <property type="match status" value="1"/>
</dbReference>
<dbReference type="InterPro" id="IPR029410">
    <property type="entry name" value="CAP_assoc"/>
</dbReference>
<sequence length="536" mass="57807">MVRLRRRLAKKEFEPSVSKTLNGWLPPEGGIIVGFIYGWKAVGKRTFAALLASALLLGPAAVGTQTVGAAERSGGPLSVAVAEPVKALSDIAGHWGRDTIEWAVSQHIVDGFADGTFQPDKRVSEAEFLTMLLRAYVGDTIAAQGPNAPWYAKYYAFAAEMRWPVDQSQADAPYKRGQVARLLAASQGQELDVDASVRYLLDNGLAQGRTSGGTTAGFGTGETLTRAEAVQFIRNLKGKAQFVTGLSAPVRTFAVRGVSLGDSEASVQAKLGAPARKDPSEYGFEWHIYNQEYASYAQIGIQDGKVVGLYTNSADWTTRQAGIGAGSKAADVVKALGKPLDSITKGFTKYLLNNPGKEDGVYEIDEGYVTFFYDTHESSAVEAIQIIAKSSEEAKSDYYGTVSDALRTAFEREVFDLANAARAKRGLPAFHWDDKAAGTARKHSEDMAKNGYFDHTSPTGQKLKDRFNADDIDYRLGAENIAAGQPNAIVAHSGWLNSGTGHRESLLGATTRLGVGVYFGGKMRAYYTQNFYTPGK</sequence>
<reference evidence="2 3" key="1">
    <citation type="submission" date="2019-05" db="EMBL/GenBank/DDBJ databases">
        <title>We sequenced the genome of Paenibacillus hemerocallicola KCTC 33185 for further insight into its adaptation and study the phylogeny of Paenibacillus.</title>
        <authorList>
            <person name="Narsing Rao M.P."/>
        </authorList>
    </citation>
    <scope>NUCLEOTIDE SEQUENCE [LARGE SCALE GENOMIC DNA]</scope>
    <source>
        <strain evidence="2 3">KCTC 33185</strain>
    </source>
</reference>
<feature type="domain" description="SLH" evidence="1">
    <location>
        <begin position="83"/>
        <end position="146"/>
    </location>
</feature>
<comment type="caution">
    <text evidence="2">The sequence shown here is derived from an EMBL/GenBank/DDBJ whole genome shotgun (WGS) entry which is preliminary data.</text>
</comment>
<dbReference type="SUPFAM" id="SSF55797">
    <property type="entry name" value="PR-1-like"/>
    <property type="match status" value="1"/>
</dbReference>
<evidence type="ECO:0000313" key="3">
    <source>
        <dbReference type="Proteomes" id="UP000307943"/>
    </source>
</evidence>
<proteinExistence type="predicted"/>
<gene>
    <name evidence="2" type="ORF">FE784_08040</name>
</gene>
<dbReference type="InterPro" id="IPR014044">
    <property type="entry name" value="CAP_dom"/>
</dbReference>
<name>A0A5C4TCM4_9BACL</name>
<dbReference type="CDD" id="cd05379">
    <property type="entry name" value="CAP_bacterial"/>
    <property type="match status" value="1"/>
</dbReference>
<dbReference type="PROSITE" id="PS51272">
    <property type="entry name" value="SLH"/>
    <property type="match status" value="1"/>
</dbReference>
<dbReference type="Proteomes" id="UP000307943">
    <property type="component" value="Unassembled WGS sequence"/>
</dbReference>
<evidence type="ECO:0000313" key="2">
    <source>
        <dbReference type="EMBL" id="TNJ66818.1"/>
    </source>
</evidence>
<dbReference type="PANTHER" id="PTHR31157">
    <property type="entry name" value="SCP DOMAIN-CONTAINING PROTEIN"/>
    <property type="match status" value="1"/>
</dbReference>
<dbReference type="OrthoDB" id="9783944at2"/>
<accession>A0A5C4TCM4</accession>
<dbReference type="Pfam" id="PF14504">
    <property type="entry name" value="CAP_assoc_N"/>
    <property type="match status" value="1"/>
</dbReference>
<dbReference type="Gene3D" id="3.40.33.10">
    <property type="entry name" value="CAP"/>
    <property type="match status" value="1"/>
</dbReference>
<dbReference type="Pfam" id="PF00395">
    <property type="entry name" value="SLH"/>
    <property type="match status" value="1"/>
</dbReference>